<keyword evidence="9 11" id="KW-0057">Aromatic amino acid biosynthesis</keyword>
<gene>
    <name evidence="11" type="primary">aroK</name>
    <name evidence="12" type="ORF">ACH46_09800</name>
</gene>
<feature type="binding site" evidence="11">
    <location>
        <position position="139"/>
    </location>
    <ligand>
        <name>substrate</name>
    </ligand>
</feature>
<dbReference type="EC" id="2.7.1.71" evidence="3 11"/>
<comment type="function">
    <text evidence="11">Catalyzes the specific phosphorylation of the 3-hydroxyl group of shikimic acid using ATP as a cosubstrate.</text>
</comment>
<evidence type="ECO:0000256" key="10">
    <source>
        <dbReference type="ARBA" id="ARBA00048567"/>
    </source>
</evidence>
<reference evidence="13" key="1">
    <citation type="submission" date="2015-06" db="EMBL/GenBank/DDBJ databases">
        <title>Complete genome sequence and metabolic analysis of phthalate degradation pathway in Gordonia sp. QH-11.</title>
        <authorList>
            <person name="Jin D."/>
            <person name="Kong X."/>
            <person name="Bai Z."/>
        </authorList>
    </citation>
    <scope>NUCLEOTIDE SEQUENCE [LARGE SCALE GENOMIC DNA]</scope>
    <source>
        <strain evidence="13">QH-11</strain>
    </source>
</reference>
<feature type="binding site" evidence="11">
    <location>
        <position position="20"/>
    </location>
    <ligand>
        <name>Mg(2+)</name>
        <dbReference type="ChEBI" id="CHEBI:18420"/>
    </ligand>
</feature>
<dbReference type="GO" id="GO:0009423">
    <property type="term" value="P:chorismate biosynthetic process"/>
    <property type="evidence" value="ECO:0007669"/>
    <property type="project" value="UniProtKB-UniRule"/>
</dbReference>
<evidence type="ECO:0000256" key="6">
    <source>
        <dbReference type="ARBA" id="ARBA00022741"/>
    </source>
</evidence>
<evidence type="ECO:0000256" key="8">
    <source>
        <dbReference type="ARBA" id="ARBA00022840"/>
    </source>
</evidence>
<comment type="pathway">
    <text evidence="1 11">Metabolic intermediate biosynthesis; chorismate biosynthesis; chorismate from D-erythrose 4-phosphate and phosphoenolpyruvate: step 5/7.</text>
</comment>
<dbReference type="RefSeq" id="WP_062392730.1">
    <property type="nucleotide sequence ID" value="NZ_CP011853.1"/>
</dbReference>
<dbReference type="GO" id="GO:0008652">
    <property type="term" value="P:amino acid biosynthetic process"/>
    <property type="evidence" value="ECO:0007669"/>
    <property type="project" value="UniProtKB-KW"/>
</dbReference>
<comment type="cofactor">
    <cofactor evidence="11">
        <name>Mg(2+)</name>
        <dbReference type="ChEBI" id="CHEBI:18420"/>
    </cofactor>
    <text evidence="11">Binds 1 Mg(2+) ion per subunit.</text>
</comment>
<dbReference type="HAMAP" id="MF_00109">
    <property type="entry name" value="Shikimate_kinase"/>
    <property type="match status" value="1"/>
</dbReference>
<organism evidence="12 13">
    <name type="scientific">Gordonia phthalatica</name>
    <dbReference type="NCBI Taxonomy" id="1136941"/>
    <lineage>
        <taxon>Bacteria</taxon>
        <taxon>Bacillati</taxon>
        <taxon>Actinomycetota</taxon>
        <taxon>Actinomycetes</taxon>
        <taxon>Mycobacteriales</taxon>
        <taxon>Gordoniaceae</taxon>
        <taxon>Gordonia</taxon>
    </lineage>
</organism>
<keyword evidence="8 11" id="KW-0067">ATP-binding</keyword>
<proteinExistence type="inferred from homology"/>
<dbReference type="PANTHER" id="PTHR21087:SF16">
    <property type="entry name" value="SHIKIMATE KINASE 1, CHLOROPLASTIC"/>
    <property type="match status" value="1"/>
</dbReference>
<name>A0A0N9MPL0_9ACTN</name>
<evidence type="ECO:0000256" key="5">
    <source>
        <dbReference type="ARBA" id="ARBA00022679"/>
    </source>
</evidence>
<dbReference type="Gene3D" id="3.40.50.300">
    <property type="entry name" value="P-loop containing nucleotide triphosphate hydrolases"/>
    <property type="match status" value="1"/>
</dbReference>
<evidence type="ECO:0000256" key="1">
    <source>
        <dbReference type="ARBA" id="ARBA00004842"/>
    </source>
</evidence>
<dbReference type="GO" id="GO:0009073">
    <property type="term" value="P:aromatic amino acid family biosynthetic process"/>
    <property type="evidence" value="ECO:0007669"/>
    <property type="project" value="UniProtKB-KW"/>
</dbReference>
<dbReference type="PATRIC" id="fig|1136941.3.peg.1990"/>
<evidence type="ECO:0000256" key="3">
    <source>
        <dbReference type="ARBA" id="ARBA00012154"/>
    </source>
</evidence>
<accession>A0A0N9MPL0</accession>
<dbReference type="GO" id="GO:0005829">
    <property type="term" value="C:cytosol"/>
    <property type="evidence" value="ECO:0007669"/>
    <property type="project" value="TreeGrafter"/>
</dbReference>
<keyword evidence="6 11" id="KW-0547">Nucleotide-binding</keyword>
<dbReference type="Proteomes" id="UP000063789">
    <property type="component" value="Chromosome"/>
</dbReference>
<dbReference type="GO" id="GO:0005524">
    <property type="term" value="F:ATP binding"/>
    <property type="evidence" value="ECO:0007669"/>
    <property type="project" value="UniProtKB-UniRule"/>
</dbReference>
<keyword evidence="11" id="KW-0963">Cytoplasm</keyword>
<evidence type="ECO:0000256" key="2">
    <source>
        <dbReference type="ARBA" id="ARBA00006997"/>
    </source>
</evidence>
<dbReference type="InterPro" id="IPR023000">
    <property type="entry name" value="Shikimate_kinase_CS"/>
</dbReference>
<dbReference type="STRING" id="1136941.ACH46_09800"/>
<dbReference type="InterPro" id="IPR000623">
    <property type="entry name" value="Shikimate_kinase/TSH1"/>
</dbReference>
<reference evidence="12 13" key="2">
    <citation type="journal article" date="2017" name="Int. J. Syst. Evol. Microbiol.">
        <title>Gordonia phthalatica sp. nov., a di-n-butyl phthalate-degrading bacterium isolated from activated sludge.</title>
        <authorList>
            <person name="Jin D."/>
            <person name="Kong X."/>
            <person name="Jia M."/>
            <person name="Yu X."/>
            <person name="Wang X."/>
            <person name="Zhuang X."/>
            <person name="Deng Y."/>
            <person name="Bai Z."/>
        </authorList>
    </citation>
    <scope>NUCLEOTIDE SEQUENCE [LARGE SCALE GENOMIC DNA]</scope>
    <source>
        <strain evidence="12 13">QH-11</strain>
    </source>
</reference>
<feature type="binding site" evidence="11">
    <location>
        <position position="38"/>
    </location>
    <ligand>
        <name>substrate</name>
    </ligand>
</feature>
<evidence type="ECO:0000256" key="4">
    <source>
        <dbReference type="ARBA" id="ARBA00022605"/>
    </source>
</evidence>
<dbReference type="Pfam" id="PF01202">
    <property type="entry name" value="SKI"/>
    <property type="match status" value="1"/>
</dbReference>
<dbReference type="UniPathway" id="UPA00053">
    <property type="reaction ID" value="UER00088"/>
</dbReference>
<comment type="similarity">
    <text evidence="2 11">Belongs to the shikimate kinase family.</text>
</comment>
<dbReference type="GO" id="GO:0004765">
    <property type="term" value="F:shikimate kinase activity"/>
    <property type="evidence" value="ECO:0007669"/>
    <property type="project" value="UniProtKB-UniRule"/>
</dbReference>
<feature type="binding site" evidence="11">
    <location>
        <position position="155"/>
    </location>
    <ligand>
        <name>ATP</name>
        <dbReference type="ChEBI" id="CHEBI:30616"/>
    </ligand>
</feature>
<dbReference type="PANTHER" id="PTHR21087">
    <property type="entry name" value="SHIKIMATE KINASE"/>
    <property type="match status" value="1"/>
</dbReference>
<evidence type="ECO:0000313" key="12">
    <source>
        <dbReference type="EMBL" id="ALG84734.1"/>
    </source>
</evidence>
<evidence type="ECO:0000256" key="7">
    <source>
        <dbReference type="ARBA" id="ARBA00022777"/>
    </source>
</evidence>
<comment type="catalytic activity">
    <reaction evidence="10 11">
        <text>shikimate + ATP = 3-phosphoshikimate + ADP + H(+)</text>
        <dbReference type="Rhea" id="RHEA:13121"/>
        <dbReference type="ChEBI" id="CHEBI:15378"/>
        <dbReference type="ChEBI" id="CHEBI:30616"/>
        <dbReference type="ChEBI" id="CHEBI:36208"/>
        <dbReference type="ChEBI" id="CHEBI:145989"/>
        <dbReference type="ChEBI" id="CHEBI:456216"/>
        <dbReference type="EC" id="2.7.1.71"/>
    </reaction>
</comment>
<dbReference type="AlphaFoldDB" id="A0A0N9MPL0"/>
<protein>
    <recommendedName>
        <fullName evidence="3 11">Shikimate kinase</fullName>
        <shortName evidence="11">SK</shortName>
        <ecNumber evidence="3 11">2.7.1.71</ecNumber>
    </recommendedName>
</protein>
<feature type="binding site" evidence="11">
    <location>
        <begin position="16"/>
        <end position="21"/>
    </location>
    <ligand>
        <name>ATP</name>
        <dbReference type="ChEBI" id="CHEBI:30616"/>
    </ligand>
</feature>
<keyword evidence="7 11" id="KW-0418">Kinase</keyword>
<dbReference type="SUPFAM" id="SSF52540">
    <property type="entry name" value="P-loop containing nucleoside triphosphate hydrolases"/>
    <property type="match status" value="1"/>
</dbReference>
<dbReference type="EMBL" id="CP011853">
    <property type="protein sequence ID" value="ALG84734.1"/>
    <property type="molecule type" value="Genomic_DNA"/>
</dbReference>
<sequence length="177" mass="18412">MTAGSRPVAVLVGPMGAGKSTVGAALARSCGVDLCDTDEEIVDRSGRSVPAIFQEDGEAGFRTLEAEVVADVVATHSGVVSLGGGAVMTPAVREALVGHTVVYLRIGAEAGFARVAHSDRPLLAAPNPAERYAEVLADREETYRAVASLVVDADRDPQVVVDDILARLASRTESEQE</sequence>
<dbReference type="CDD" id="cd00464">
    <property type="entry name" value="SK"/>
    <property type="match status" value="1"/>
</dbReference>
<dbReference type="PROSITE" id="PS01128">
    <property type="entry name" value="SHIKIMATE_KINASE"/>
    <property type="match status" value="1"/>
</dbReference>
<keyword evidence="4 11" id="KW-0028">Amino-acid biosynthesis</keyword>
<evidence type="ECO:0000256" key="11">
    <source>
        <dbReference type="HAMAP-Rule" id="MF_00109"/>
    </source>
</evidence>
<feature type="binding site" evidence="11">
    <location>
        <position position="62"/>
    </location>
    <ligand>
        <name>substrate</name>
    </ligand>
</feature>
<evidence type="ECO:0000313" key="13">
    <source>
        <dbReference type="Proteomes" id="UP000063789"/>
    </source>
</evidence>
<dbReference type="GO" id="GO:0000287">
    <property type="term" value="F:magnesium ion binding"/>
    <property type="evidence" value="ECO:0007669"/>
    <property type="project" value="UniProtKB-UniRule"/>
</dbReference>
<feature type="binding site" evidence="11">
    <location>
        <position position="120"/>
    </location>
    <ligand>
        <name>ATP</name>
        <dbReference type="ChEBI" id="CHEBI:30616"/>
    </ligand>
</feature>
<comment type="subunit">
    <text evidence="11">Monomer.</text>
</comment>
<dbReference type="InterPro" id="IPR031322">
    <property type="entry name" value="Shikimate/glucono_kinase"/>
</dbReference>
<keyword evidence="13" id="KW-1185">Reference proteome</keyword>
<dbReference type="PRINTS" id="PR01100">
    <property type="entry name" value="SHIKIMTKNASE"/>
</dbReference>
<dbReference type="InterPro" id="IPR027417">
    <property type="entry name" value="P-loop_NTPase"/>
</dbReference>
<keyword evidence="11" id="KW-0460">Magnesium</keyword>
<feature type="binding site" evidence="11">
    <location>
        <position position="84"/>
    </location>
    <ligand>
        <name>substrate</name>
    </ligand>
</feature>
<keyword evidence="11" id="KW-0479">Metal-binding</keyword>
<keyword evidence="5 11" id="KW-0808">Transferase</keyword>
<dbReference type="KEGG" id="goq:ACH46_09800"/>
<evidence type="ECO:0000256" key="9">
    <source>
        <dbReference type="ARBA" id="ARBA00023141"/>
    </source>
</evidence>
<comment type="subcellular location">
    <subcellularLocation>
        <location evidence="11">Cytoplasm</location>
    </subcellularLocation>
</comment>